<sequence length="109" mass="12837">MSYSIIQSNQLTPSILMRAEICALSFLMVRTWLDHTLKRIIDEDHRNEIDEIGGKESVTEDGQRKAIRKHRLSMKGKNLRKRNDSGVEKSVNEDQQRRRRIKKEESTTR</sequence>
<gene>
    <name evidence="2" type="ORF">WA026_000907</name>
</gene>
<accession>A0AAW1V8P3</accession>
<feature type="compositionally biased region" description="Basic and acidic residues" evidence="1">
    <location>
        <begin position="52"/>
        <end position="64"/>
    </location>
</feature>
<comment type="caution">
    <text evidence="2">The sequence shown here is derived from an EMBL/GenBank/DDBJ whole genome shotgun (WGS) entry which is preliminary data.</text>
</comment>
<name>A0AAW1V8P3_9CUCU</name>
<evidence type="ECO:0000256" key="1">
    <source>
        <dbReference type="SAM" id="MobiDB-lite"/>
    </source>
</evidence>
<dbReference type="EMBL" id="JARQZJ010000121">
    <property type="protein sequence ID" value="KAK9888677.1"/>
    <property type="molecule type" value="Genomic_DNA"/>
</dbReference>
<evidence type="ECO:0000313" key="2">
    <source>
        <dbReference type="EMBL" id="KAK9888677.1"/>
    </source>
</evidence>
<proteinExistence type="predicted"/>
<organism evidence="2 3">
    <name type="scientific">Henosepilachna vigintioctopunctata</name>
    <dbReference type="NCBI Taxonomy" id="420089"/>
    <lineage>
        <taxon>Eukaryota</taxon>
        <taxon>Metazoa</taxon>
        <taxon>Ecdysozoa</taxon>
        <taxon>Arthropoda</taxon>
        <taxon>Hexapoda</taxon>
        <taxon>Insecta</taxon>
        <taxon>Pterygota</taxon>
        <taxon>Neoptera</taxon>
        <taxon>Endopterygota</taxon>
        <taxon>Coleoptera</taxon>
        <taxon>Polyphaga</taxon>
        <taxon>Cucujiformia</taxon>
        <taxon>Coccinelloidea</taxon>
        <taxon>Coccinellidae</taxon>
        <taxon>Epilachninae</taxon>
        <taxon>Epilachnini</taxon>
        <taxon>Henosepilachna</taxon>
    </lineage>
</organism>
<dbReference type="AlphaFoldDB" id="A0AAW1V8P3"/>
<dbReference type="Proteomes" id="UP001431783">
    <property type="component" value="Unassembled WGS sequence"/>
</dbReference>
<reference evidence="2 3" key="1">
    <citation type="submission" date="2023-03" db="EMBL/GenBank/DDBJ databases">
        <title>Genome insight into feeding habits of ladybird beetles.</title>
        <authorList>
            <person name="Li H.-S."/>
            <person name="Huang Y.-H."/>
            <person name="Pang H."/>
        </authorList>
    </citation>
    <scope>NUCLEOTIDE SEQUENCE [LARGE SCALE GENOMIC DNA]</scope>
    <source>
        <strain evidence="2">SYSU_2023b</strain>
        <tissue evidence="2">Whole body</tissue>
    </source>
</reference>
<feature type="compositionally biased region" description="Basic residues" evidence="1">
    <location>
        <begin position="65"/>
        <end position="80"/>
    </location>
</feature>
<evidence type="ECO:0000313" key="3">
    <source>
        <dbReference type="Proteomes" id="UP001431783"/>
    </source>
</evidence>
<protein>
    <submittedName>
        <fullName evidence="2">Uncharacterized protein</fullName>
    </submittedName>
</protein>
<keyword evidence="3" id="KW-1185">Reference proteome</keyword>
<feature type="compositionally biased region" description="Basic and acidic residues" evidence="1">
    <location>
        <begin position="81"/>
        <end position="109"/>
    </location>
</feature>
<feature type="region of interest" description="Disordered" evidence="1">
    <location>
        <begin position="52"/>
        <end position="109"/>
    </location>
</feature>